<evidence type="ECO:0000256" key="1">
    <source>
        <dbReference type="SAM" id="Phobius"/>
    </source>
</evidence>
<keyword evidence="1" id="KW-0472">Membrane</keyword>
<feature type="transmembrane region" description="Helical" evidence="1">
    <location>
        <begin position="111"/>
        <end position="131"/>
    </location>
</feature>
<dbReference type="AlphaFoldDB" id="A0A940RVG1"/>
<sequence length="147" mass="16641">MLILIVSFAVCGYAAVRWLSDDWLSIAVWFVGAAVLHDLVLVPLYAGTDWILHRVGGGRGRTADDPPRTAVNHIRVPAFVSLLLLLVYWPLVFRNSPHYSVSTHLSDAVFLRRWLLITAVLFGASAVWYAVGRYRTRPRERTTPKER</sequence>
<feature type="transmembrane region" description="Helical" evidence="1">
    <location>
        <begin position="73"/>
        <end position="91"/>
    </location>
</feature>
<proteinExistence type="predicted"/>
<comment type="caution">
    <text evidence="2">The sequence shown here is derived from an EMBL/GenBank/DDBJ whole genome shotgun (WGS) entry which is preliminary data.</text>
</comment>
<keyword evidence="3" id="KW-1185">Reference proteome</keyword>
<organism evidence="2 3">
    <name type="scientific">Streptomyces montanisoli</name>
    <dbReference type="NCBI Taxonomy" id="2798581"/>
    <lineage>
        <taxon>Bacteria</taxon>
        <taxon>Bacillati</taxon>
        <taxon>Actinomycetota</taxon>
        <taxon>Actinomycetes</taxon>
        <taxon>Kitasatosporales</taxon>
        <taxon>Streptomycetaceae</taxon>
        <taxon>Streptomyces</taxon>
    </lineage>
</organism>
<evidence type="ECO:0000313" key="2">
    <source>
        <dbReference type="EMBL" id="MBP0458290.1"/>
    </source>
</evidence>
<reference evidence="2" key="1">
    <citation type="submission" date="2021-03" db="EMBL/GenBank/DDBJ databases">
        <title>Whole genome sequence of Streptomyces bomunensis MMS17-BM035.</title>
        <authorList>
            <person name="Lee J.H."/>
        </authorList>
    </citation>
    <scope>NUCLEOTIDE SEQUENCE</scope>
    <source>
        <strain evidence="2">MMS17-BM035</strain>
    </source>
</reference>
<feature type="transmembrane region" description="Helical" evidence="1">
    <location>
        <begin position="24"/>
        <end position="52"/>
    </location>
</feature>
<accession>A0A940RVG1</accession>
<dbReference type="EMBL" id="JAGIQL010000038">
    <property type="protein sequence ID" value="MBP0458290.1"/>
    <property type="molecule type" value="Genomic_DNA"/>
</dbReference>
<name>A0A940RVG1_9ACTN</name>
<protein>
    <submittedName>
        <fullName evidence="2">Uncharacterized protein</fullName>
    </submittedName>
</protein>
<keyword evidence="1" id="KW-1133">Transmembrane helix</keyword>
<dbReference type="Proteomes" id="UP000670475">
    <property type="component" value="Unassembled WGS sequence"/>
</dbReference>
<gene>
    <name evidence="2" type="ORF">JFN87_12365</name>
</gene>
<evidence type="ECO:0000313" key="3">
    <source>
        <dbReference type="Proteomes" id="UP000670475"/>
    </source>
</evidence>
<keyword evidence="1" id="KW-0812">Transmembrane</keyword>